<dbReference type="Pfam" id="PF05170">
    <property type="entry name" value="AsmA"/>
    <property type="match status" value="1"/>
</dbReference>
<dbReference type="Proteomes" id="UP000824202">
    <property type="component" value="Unassembled WGS sequence"/>
</dbReference>
<dbReference type="AlphaFoldDB" id="A0A9D1UYU9"/>
<dbReference type="EMBL" id="DXFT01000045">
    <property type="protein sequence ID" value="HIX02912.1"/>
    <property type="molecule type" value="Genomic_DNA"/>
</dbReference>
<dbReference type="InterPro" id="IPR007844">
    <property type="entry name" value="AsmA"/>
</dbReference>
<sequence>MSKSAKKVKPLWKRIMKWTLLSLLTLVLLLSVGVGLVLHVVFTPEKLAGLVEQVADEHLNAEVHFDKIDLTFFSTFPDLGVEMENVSVLSKVHHHDSASIVATDSLLDMKYALLTINPRAYLVKKRVIVKDFVLEEPRIYAFVDTTGIANWDVMYADTTESLAPADTIVSDSSELASGILLKDVRIRNGQVIFDDRNTQLYARVDGLNLGIDGWLGKRRSRLNLRLGTENILFWQEGQLLVNKLAFGMETAVKVNRDSLLYTLEKAAFNVNGVRFGAEGTFRGDTLQRTLAVNVKYGIHIPSLKTLLDLVPEAVLKQTDDVDVRGEVFCHGELTGLYGKKNIPLLTTEFRIKDGYIAYPGMPSHIDTLNVDFKAFVDLQKEEKSYINLRDFRMRGGGTVIGLKGNVEDLLTDPVVKAKLDAEINFEDFTRIFPLAEGITCKGDLKAALLGNVLVRDVMEGNYGKIRVGGGLQAKNVHVFIPQDSIVARIRSAGLAFASNRENKHTLQGKDLLNGFVGYSGLNIHVKNRLRLLMDTTYLTLKTSPLRDTTAVASVSSRLKLGRTLFIVRDTLLLGLKQATANASLRPRAKNPKAPRIHARVQIDSLRSRVMANRLNIAHADVTLNAVQNARNKKRWIPSGDIEFSGLRAFTPFFPVRISMPGTHLRFNRNEVSLDSALIRLGRSDLYLTGNITNLARSFFRHDTLRGELRVASRYLNCNQLLRAMKRGTEYMERVEAGFRDTISGTGEMDDMEQMKVVEDTTAIEGGNSIFIVPPRVDFTFQTYIGRLVFGKMRLDKIHGEMVMRNQCLQLTDLGLRSVAADMKTSALYRAIDTTKAYAGFSLQMSDIRIDSLVYLMPALDTLFPMLRSFSGTVNFNIAADGQLDTALMIDLPTLRGAAYLDGRDLVLMDGETFAEISKMLMFKNKERNMIDSISVDLSVKDGTINIYPFLVEIDRYKAAVGGQNNVDMSFNYHISILKSPLPFKAGLDISGNLDNLDKMKFKITKAKYKDIFMPSRRTKVDSTQLNLKARFREMLDGIVR</sequence>
<dbReference type="PANTHER" id="PTHR30441:SF8">
    <property type="entry name" value="DUF748 DOMAIN-CONTAINING PROTEIN"/>
    <property type="match status" value="1"/>
</dbReference>
<protein>
    <submittedName>
        <fullName evidence="2">AsmA family protein</fullName>
    </submittedName>
</protein>
<proteinExistence type="predicted"/>
<organism evidence="2 3">
    <name type="scientific">Candidatus Odoribacter faecigallinarum</name>
    <dbReference type="NCBI Taxonomy" id="2838706"/>
    <lineage>
        <taxon>Bacteria</taxon>
        <taxon>Pseudomonadati</taxon>
        <taxon>Bacteroidota</taxon>
        <taxon>Bacteroidia</taxon>
        <taxon>Bacteroidales</taxon>
        <taxon>Odoribacteraceae</taxon>
        <taxon>Odoribacter</taxon>
    </lineage>
</organism>
<reference evidence="2" key="2">
    <citation type="submission" date="2021-04" db="EMBL/GenBank/DDBJ databases">
        <authorList>
            <person name="Gilroy R."/>
        </authorList>
    </citation>
    <scope>NUCLEOTIDE SEQUENCE</scope>
    <source>
        <strain evidence="2">23274</strain>
    </source>
</reference>
<dbReference type="InterPro" id="IPR052894">
    <property type="entry name" value="AsmA-related"/>
</dbReference>
<dbReference type="GO" id="GO:0090313">
    <property type="term" value="P:regulation of protein targeting to membrane"/>
    <property type="evidence" value="ECO:0007669"/>
    <property type="project" value="TreeGrafter"/>
</dbReference>
<evidence type="ECO:0000313" key="2">
    <source>
        <dbReference type="EMBL" id="HIX02912.1"/>
    </source>
</evidence>
<dbReference type="PANTHER" id="PTHR30441">
    <property type="entry name" value="DUF748 DOMAIN-CONTAINING PROTEIN"/>
    <property type="match status" value="1"/>
</dbReference>
<feature type="domain" description="AsmA" evidence="1">
    <location>
        <begin position="13"/>
        <end position="212"/>
    </location>
</feature>
<evidence type="ECO:0000259" key="1">
    <source>
        <dbReference type="Pfam" id="PF05170"/>
    </source>
</evidence>
<evidence type="ECO:0000313" key="3">
    <source>
        <dbReference type="Proteomes" id="UP000824202"/>
    </source>
</evidence>
<accession>A0A9D1UYU9</accession>
<dbReference type="GO" id="GO:0005886">
    <property type="term" value="C:plasma membrane"/>
    <property type="evidence" value="ECO:0007669"/>
    <property type="project" value="TreeGrafter"/>
</dbReference>
<gene>
    <name evidence="2" type="ORF">H9863_02195</name>
</gene>
<name>A0A9D1UYU9_9BACT</name>
<reference evidence="2" key="1">
    <citation type="journal article" date="2021" name="PeerJ">
        <title>Extensive microbial diversity within the chicken gut microbiome revealed by metagenomics and culture.</title>
        <authorList>
            <person name="Gilroy R."/>
            <person name="Ravi A."/>
            <person name="Getino M."/>
            <person name="Pursley I."/>
            <person name="Horton D.L."/>
            <person name="Alikhan N.F."/>
            <person name="Baker D."/>
            <person name="Gharbi K."/>
            <person name="Hall N."/>
            <person name="Watson M."/>
            <person name="Adriaenssens E.M."/>
            <person name="Foster-Nyarko E."/>
            <person name="Jarju S."/>
            <person name="Secka A."/>
            <person name="Antonio M."/>
            <person name="Oren A."/>
            <person name="Chaudhuri R.R."/>
            <person name="La Ragione R."/>
            <person name="Hildebrand F."/>
            <person name="Pallen M.J."/>
        </authorList>
    </citation>
    <scope>NUCLEOTIDE SEQUENCE</scope>
    <source>
        <strain evidence="2">23274</strain>
    </source>
</reference>
<comment type="caution">
    <text evidence="2">The sequence shown here is derived from an EMBL/GenBank/DDBJ whole genome shotgun (WGS) entry which is preliminary data.</text>
</comment>